<dbReference type="PANTHER" id="PTHR43699">
    <property type="entry name" value="3-DEHYDROQUINATE DEHYDRATASE"/>
    <property type="match status" value="1"/>
</dbReference>
<dbReference type="SUPFAM" id="SSF51569">
    <property type="entry name" value="Aldolase"/>
    <property type="match status" value="1"/>
</dbReference>
<accession>A0A0B6AJ72</accession>
<comment type="pathway">
    <text evidence="5">Metabolic intermediate biosynthesis; chorismate biosynthesis; chorismate from D-erythrose 4-phosphate and phosphoenolpyruvate: step 3/7.</text>
</comment>
<gene>
    <name evidence="5 6" type="primary">aroD</name>
    <name evidence="6" type="ORF">BG04_3246</name>
</gene>
<comment type="caution">
    <text evidence="5">Lacks conserved residue(s) required for the propagation of feature annotation.</text>
</comment>
<dbReference type="EC" id="4.2.1.10" evidence="5"/>
<dbReference type="GO" id="GO:0003855">
    <property type="term" value="F:3-dehydroquinate dehydratase activity"/>
    <property type="evidence" value="ECO:0007669"/>
    <property type="project" value="UniProtKB-UniRule"/>
</dbReference>
<evidence type="ECO:0000256" key="4">
    <source>
        <dbReference type="ARBA" id="ARBA00023270"/>
    </source>
</evidence>
<evidence type="ECO:0000313" key="7">
    <source>
        <dbReference type="Proteomes" id="UP000031829"/>
    </source>
</evidence>
<dbReference type="GO" id="GO:0009423">
    <property type="term" value="P:chorismate biosynthetic process"/>
    <property type="evidence" value="ECO:0007669"/>
    <property type="project" value="UniProtKB-UniRule"/>
</dbReference>
<dbReference type="FunFam" id="3.20.20.70:FF:000047">
    <property type="entry name" value="3-dehydroquinate dehydratase"/>
    <property type="match status" value="1"/>
</dbReference>
<feature type="binding site" evidence="5">
    <location>
        <position position="231"/>
    </location>
    <ligand>
        <name>3-dehydroquinate</name>
        <dbReference type="ChEBI" id="CHEBI:32364"/>
    </ligand>
</feature>
<evidence type="ECO:0000256" key="1">
    <source>
        <dbReference type="ARBA" id="ARBA00001864"/>
    </source>
</evidence>
<dbReference type="PANTHER" id="PTHR43699:SF1">
    <property type="entry name" value="3-DEHYDROQUINATE DEHYDRATASE"/>
    <property type="match status" value="1"/>
</dbReference>
<dbReference type="HAMAP" id="MF_00214">
    <property type="entry name" value="AroD"/>
    <property type="match status" value="1"/>
</dbReference>
<evidence type="ECO:0000256" key="3">
    <source>
        <dbReference type="ARBA" id="ARBA00023239"/>
    </source>
</evidence>
<proteinExistence type="inferred from homology"/>
<dbReference type="CDD" id="cd00502">
    <property type="entry name" value="DHQase_I"/>
    <property type="match status" value="1"/>
</dbReference>
<dbReference type="Gene3D" id="3.20.20.70">
    <property type="entry name" value="Aldolase class I"/>
    <property type="match status" value="1"/>
</dbReference>
<feature type="binding site" evidence="5">
    <location>
        <position position="208"/>
    </location>
    <ligand>
        <name>3-dehydroquinate</name>
        <dbReference type="ChEBI" id="CHEBI:32364"/>
    </ligand>
</feature>
<feature type="active site" description="Proton donor/acceptor" evidence="5">
    <location>
        <position position="139"/>
    </location>
</feature>
<feature type="binding site" evidence="5">
    <location>
        <position position="227"/>
    </location>
    <ligand>
        <name>3-dehydroquinate</name>
        <dbReference type="ChEBI" id="CHEBI:32364"/>
    </ligand>
</feature>
<dbReference type="AlphaFoldDB" id="A0A0B6AJ72"/>
<dbReference type="GeneID" id="93641307"/>
<keyword evidence="3 5" id="KW-0456">Lyase</keyword>
<name>A0A0B6AJ72_PRIM2</name>
<feature type="binding site" evidence="5">
    <location>
        <position position="77"/>
    </location>
    <ligand>
        <name>3-dehydroquinate</name>
        <dbReference type="ChEBI" id="CHEBI:32364"/>
    </ligand>
</feature>
<evidence type="ECO:0000313" key="6">
    <source>
        <dbReference type="EMBL" id="AJI20643.1"/>
    </source>
</evidence>
<organism evidence="6 7">
    <name type="scientific">Priestia megaterium (strain ATCC 14581 / DSM 32 / CCUG 1817 / JCM 2506 / NBRC 15308 / NCIMB 9376 / NCTC 10342 / NRRL B-14308 / VKM B-512 / Ford 19)</name>
    <name type="common">Bacillus megaterium</name>
    <dbReference type="NCBI Taxonomy" id="1348623"/>
    <lineage>
        <taxon>Bacteria</taxon>
        <taxon>Bacillati</taxon>
        <taxon>Bacillota</taxon>
        <taxon>Bacilli</taxon>
        <taxon>Bacillales</taxon>
        <taxon>Bacillaceae</taxon>
        <taxon>Priestia</taxon>
    </lineage>
</organism>
<keyword evidence="5" id="KW-0028">Amino-acid biosynthesis</keyword>
<keyword evidence="4 5" id="KW-0704">Schiff base</keyword>
<dbReference type="GO" id="GO:0009073">
    <property type="term" value="P:aromatic amino acid family biosynthetic process"/>
    <property type="evidence" value="ECO:0007669"/>
    <property type="project" value="UniProtKB-KW"/>
</dbReference>
<protein>
    <recommendedName>
        <fullName evidence="5">3-dehydroquinate dehydratase</fullName>
        <shortName evidence="5">3-dehydroquinase</shortName>
        <ecNumber evidence="5">4.2.1.10</ecNumber>
    </recommendedName>
    <alternativeName>
        <fullName evidence="5">Type I DHQase</fullName>
    </alternativeName>
    <alternativeName>
        <fullName evidence="5">Type I dehydroquinase</fullName>
        <shortName evidence="5">DHQ1</shortName>
    </alternativeName>
</protein>
<dbReference type="NCBIfam" id="TIGR01093">
    <property type="entry name" value="aroD"/>
    <property type="match status" value="1"/>
</dbReference>
<dbReference type="Pfam" id="PF01487">
    <property type="entry name" value="DHquinase_I"/>
    <property type="match status" value="1"/>
</dbReference>
<dbReference type="UniPathway" id="UPA00053">
    <property type="reaction ID" value="UER00086"/>
</dbReference>
<comment type="subunit">
    <text evidence="5">Homodimer.</text>
</comment>
<dbReference type="GO" id="GO:0008652">
    <property type="term" value="P:amino acid biosynthetic process"/>
    <property type="evidence" value="ECO:0007669"/>
    <property type="project" value="UniProtKB-KW"/>
</dbReference>
<dbReference type="GO" id="GO:0046279">
    <property type="term" value="P:3,4-dihydroxybenzoate biosynthetic process"/>
    <property type="evidence" value="ECO:0007669"/>
    <property type="project" value="UniProtKB-ARBA"/>
</dbReference>
<reference evidence="6 7" key="1">
    <citation type="journal article" date="2015" name="Genome Announc.">
        <title>Complete genome sequences for 35 biothreat assay-relevant bacillus species.</title>
        <authorList>
            <person name="Johnson S.L."/>
            <person name="Daligault H.E."/>
            <person name="Davenport K.W."/>
            <person name="Jaissle J."/>
            <person name="Frey K.G."/>
            <person name="Ladner J.T."/>
            <person name="Broomall S.M."/>
            <person name="Bishop-Lilly K.A."/>
            <person name="Bruce D.C."/>
            <person name="Gibbons H.S."/>
            <person name="Coyne S.R."/>
            <person name="Lo C.C."/>
            <person name="Meincke L."/>
            <person name="Munk A.C."/>
            <person name="Koroleva G.I."/>
            <person name="Rosenzweig C.N."/>
            <person name="Palacios G.F."/>
            <person name="Redden C.L."/>
            <person name="Minogue T.D."/>
            <person name="Chain P.S."/>
        </authorList>
    </citation>
    <scope>NUCLEOTIDE SEQUENCE [LARGE SCALE GENOMIC DNA]</scope>
    <source>
        <strain evidence="7">ATCC 14581 / DSM 32 / JCM 2506 / NBRC 15308 / NCIMB 9376 / NCTC 10342 / NRRL B-14308 / VKM B-512</strain>
    </source>
</reference>
<sequence length="261" mass="29052">MLERGEGAHSPAICTPLVGKDRKELLTELAEILLKKPDIIEWRLDFYEEIQDINSVLSAAKDIYENSERTPILLTVRSQKEGGQPISLSEKEVVAILAEVCKHPYVAIIDFEVSNQPEHIRYLREVSKENNKKLVLSYHNFSFTPPKAEIFKSLFLAEFYGADAAKAAVMPQNNQDVLTLLEATREAEKELTIPLITMSMGGLGAISRIVGWMYGSSVTFAVGKSSSAPGQVPIDELRKIIQLTKKVTGPESHYSHQIVSI</sequence>
<comment type="catalytic activity">
    <reaction evidence="1 5">
        <text>3-dehydroquinate = 3-dehydroshikimate + H2O</text>
        <dbReference type="Rhea" id="RHEA:21096"/>
        <dbReference type="ChEBI" id="CHEBI:15377"/>
        <dbReference type="ChEBI" id="CHEBI:16630"/>
        <dbReference type="ChEBI" id="CHEBI:32364"/>
        <dbReference type="EC" id="4.2.1.10"/>
    </reaction>
</comment>
<dbReference type="InterPro" id="IPR001381">
    <property type="entry name" value="DHquinase_I"/>
</dbReference>
<feature type="active site" description="Schiff-base intermediate with substrate" evidence="5">
    <location>
        <position position="166"/>
    </location>
</feature>
<dbReference type="Proteomes" id="UP000031829">
    <property type="component" value="Chromosome"/>
</dbReference>
<dbReference type="InterPro" id="IPR050146">
    <property type="entry name" value="Type-I_3-dehydroquinase"/>
</dbReference>
<evidence type="ECO:0000256" key="2">
    <source>
        <dbReference type="ARBA" id="ARBA00023141"/>
    </source>
</evidence>
<dbReference type="KEGG" id="bmeg:BG04_3246"/>
<keyword evidence="2 5" id="KW-0057">Aromatic amino acid biosynthesis</keyword>
<feature type="binding site" evidence="5">
    <location>
        <begin position="41"/>
        <end position="43"/>
    </location>
    <ligand>
        <name>3-dehydroquinate</name>
        <dbReference type="ChEBI" id="CHEBI:32364"/>
    </ligand>
</feature>
<comment type="function">
    <text evidence="5">Involved in the third step of the chorismate pathway, which leads to the biosynthesis of aromatic amino acids. Catalyzes the cis-dehydration of 3-dehydroquinate (DHQ) and introduces the first double bond of the aromatic ring to yield 3-dehydroshikimate.</text>
</comment>
<dbReference type="RefSeq" id="WP_016763227.1">
    <property type="nucleotide sequence ID" value="NZ_BCVB01000007.1"/>
</dbReference>
<evidence type="ECO:0000256" key="5">
    <source>
        <dbReference type="HAMAP-Rule" id="MF_00214"/>
    </source>
</evidence>
<dbReference type="HOGENOM" id="CLU_064444_0_0_9"/>
<comment type="similarity">
    <text evidence="5">Belongs to the type-I 3-dehydroquinase family.</text>
</comment>
<dbReference type="EMBL" id="CP009920">
    <property type="protein sequence ID" value="AJI20643.1"/>
    <property type="molecule type" value="Genomic_DNA"/>
</dbReference>
<dbReference type="InterPro" id="IPR013785">
    <property type="entry name" value="Aldolase_TIM"/>
</dbReference>